<dbReference type="AlphaFoldDB" id="A0A180G0H6"/>
<organism evidence="2">
    <name type="scientific">Puccinia triticina (isolate 1-1 / race 1 (BBBD))</name>
    <name type="common">Brown leaf rust fungus</name>
    <dbReference type="NCBI Taxonomy" id="630390"/>
    <lineage>
        <taxon>Eukaryota</taxon>
        <taxon>Fungi</taxon>
        <taxon>Dikarya</taxon>
        <taxon>Basidiomycota</taxon>
        <taxon>Pucciniomycotina</taxon>
        <taxon>Pucciniomycetes</taxon>
        <taxon>Pucciniales</taxon>
        <taxon>Pucciniaceae</taxon>
        <taxon>Puccinia</taxon>
    </lineage>
</organism>
<evidence type="ECO:0000313" key="2">
    <source>
        <dbReference type="EMBL" id="OAV85343.1"/>
    </source>
</evidence>
<evidence type="ECO:0000313" key="3">
    <source>
        <dbReference type="EnsemblFungi" id="PTTG_30597-t43_1-p1"/>
    </source>
</evidence>
<name>A0A180G0H6_PUCT1</name>
<feature type="compositionally biased region" description="Polar residues" evidence="1">
    <location>
        <begin position="132"/>
        <end position="145"/>
    </location>
</feature>
<dbReference type="Proteomes" id="UP000005240">
    <property type="component" value="Unassembled WGS sequence"/>
</dbReference>
<gene>
    <name evidence="2" type="ORF">PTTG_30597</name>
</gene>
<accession>A0A180G0H6</accession>
<reference evidence="2" key="2">
    <citation type="submission" date="2016-05" db="EMBL/GenBank/DDBJ databases">
        <title>Comparative analysis highlights variable genome content of wheat rusts and divergence of the mating loci.</title>
        <authorList>
            <person name="Cuomo C.A."/>
            <person name="Bakkeren G."/>
            <person name="Szabo L."/>
            <person name="Khalil H."/>
            <person name="Joly D."/>
            <person name="Goldberg J."/>
            <person name="Young S."/>
            <person name="Zeng Q."/>
            <person name="Fellers J."/>
        </authorList>
    </citation>
    <scope>NUCLEOTIDE SEQUENCE [LARGE SCALE GENOMIC DNA]</scope>
    <source>
        <strain evidence="2">1-1 BBBD Race 1</strain>
    </source>
</reference>
<feature type="region of interest" description="Disordered" evidence="1">
    <location>
        <begin position="16"/>
        <end position="145"/>
    </location>
</feature>
<reference evidence="2" key="1">
    <citation type="submission" date="2009-11" db="EMBL/GenBank/DDBJ databases">
        <authorList>
            <consortium name="The Broad Institute Genome Sequencing Platform"/>
            <person name="Ward D."/>
            <person name="Feldgarden M."/>
            <person name="Earl A."/>
            <person name="Young S.K."/>
            <person name="Zeng Q."/>
            <person name="Koehrsen M."/>
            <person name="Alvarado L."/>
            <person name="Berlin A."/>
            <person name="Bochicchio J."/>
            <person name="Borenstein D."/>
            <person name="Chapman S.B."/>
            <person name="Chen Z."/>
            <person name="Engels R."/>
            <person name="Freedman E."/>
            <person name="Gellesch M."/>
            <person name="Goldberg J."/>
            <person name="Griggs A."/>
            <person name="Gujja S."/>
            <person name="Heilman E."/>
            <person name="Heiman D."/>
            <person name="Hepburn T."/>
            <person name="Howarth C."/>
            <person name="Jen D."/>
            <person name="Larson L."/>
            <person name="Lewis B."/>
            <person name="Mehta T."/>
            <person name="Park D."/>
            <person name="Pearson M."/>
            <person name="Roberts A."/>
            <person name="Saif S."/>
            <person name="Shea T."/>
            <person name="Shenoy N."/>
            <person name="Sisk P."/>
            <person name="Stolte C."/>
            <person name="Sykes S."/>
            <person name="Thomson T."/>
            <person name="Walk T."/>
            <person name="White J."/>
            <person name="Yandava C."/>
            <person name="Izard J."/>
            <person name="Baranova O.V."/>
            <person name="Blanton J.M."/>
            <person name="Tanner A.C."/>
            <person name="Dewhirst F.E."/>
            <person name="Haas B."/>
            <person name="Nusbaum C."/>
            <person name="Birren B."/>
        </authorList>
    </citation>
    <scope>NUCLEOTIDE SEQUENCE [LARGE SCALE GENOMIC DNA]</scope>
    <source>
        <strain evidence="2">1-1 BBBD Race 1</strain>
    </source>
</reference>
<sequence length="145" mass="16185">QQERQSHRCVYRLPHWPVTLRPFPSSPSWPGRRKRSCSAKQKRVEPTGPNDWKSTGDSAKQEPSTKHQSRAVQVARSRLARVDEGRALTISTEDAAEDKAPCHHSPHRDGPSSHQVTPRLHKHLRPEAGALTTPQSASRQGSARA</sequence>
<feature type="non-terminal residue" evidence="2">
    <location>
        <position position="1"/>
    </location>
</feature>
<dbReference type="VEuPathDB" id="FungiDB:PTTG_30597"/>
<feature type="non-terminal residue" evidence="2">
    <location>
        <position position="145"/>
    </location>
</feature>
<dbReference type="EnsemblFungi" id="PTTG_30597-t43_1">
    <property type="protein sequence ID" value="PTTG_30597-t43_1-p1"/>
    <property type="gene ID" value="PTTG_30597"/>
</dbReference>
<reference evidence="3 4" key="3">
    <citation type="journal article" date="2017" name="G3 (Bethesda)">
        <title>Comparative analysis highlights variable genome content of wheat rusts and divergence of the mating loci.</title>
        <authorList>
            <person name="Cuomo C.A."/>
            <person name="Bakkeren G."/>
            <person name="Khalil H.B."/>
            <person name="Panwar V."/>
            <person name="Joly D."/>
            <person name="Linning R."/>
            <person name="Sakthikumar S."/>
            <person name="Song X."/>
            <person name="Adiconis X."/>
            <person name="Fan L."/>
            <person name="Goldberg J.M."/>
            <person name="Levin J.Z."/>
            <person name="Young S."/>
            <person name="Zeng Q."/>
            <person name="Anikster Y."/>
            <person name="Bruce M."/>
            <person name="Wang M."/>
            <person name="Yin C."/>
            <person name="McCallum B."/>
            <person name="Szabo L.J."/>
            <person name="Hulbert S."/>
            <person name="Chen X."/>
            <person name="Fellers J.P."/>
        </authorList>
    </citation>
    <scope>NUCLEOTIDE SEQUENCE</scope>
    <source>
        <strain evidence="3">isolate 1-1 / race 1 (BBBD)</strain>
        <strain evidence="4">Isolate 1-1 / race 1 (BBBD)</strain>
    </source>
</reference>
<reference evidence="3" key="4">
    <citation type="submission" date="2025-05" db="UniProtKB">
        <authorList>
            <consortium name="EnsemblFungi"/>
        </authorList>
    </citation>
    <scope>IDENTIFICATION</scope>
    <source>
        <strain evidence="3">isolate 1-1 / race 1 (BBBD)</strain>
    </source>
</reference>
<keyword evidence="4" id="KW-1185">Reference proteome</keyword>
<evidence type="ECO:0000313" key="4">
    <source>
        <dbReference type="Proteomes" id="UP000005240"/>
    </source>
</evidence>
<dbReference type="EMBL" id="ADAS02004891">
    <property type="protein sequence ID" value="OAV85343.1"/>
    <property type="molecule type" value="Genomic_DNA"/>
</dbReference>
<feature type="compositionally biased region" description="Basic and acidic residues" evidence="1">
    <location>
        <begin position="97"/>
        <end position="111"/>
    </location>
</feature>
<evidence type="ECO:0000256" key="1">
    <source>
        <dbReference type="SAM" id="MobiDB-lite"/>
    </source>
</evidence>
<protein>
    <submittedName>
        <fullName evidence="2 3">Uncharacterized protein</fullName>
    </submittedName>
</protein>
<proteinExistence type="predicted"/>
<feature type="compositionally biased region" description="Basic residues" evidence="1">
    <location>
        <begin position="31"/>
        <end position="41"/>
    </location>
</feature>